<protein>
    <recommendedName>
        <fullName evidence="8">Peptidase S1 domain-containing protein</fullName>
    </recommendedName>
</protein>
<dbReference type="Gene3D" id="2.40.10.10">
    <property type="entry name" value="Trypsin-like serine proteases"/>
    <property type="match status" value="1"/>
</dbReference>
<reference evidence="9" key="1">
    <citation type="submission" date="2022-02" db="EMBL/GenBank/DDBJ databases">
        <authorList>
            <person name="King R."/>
        </authorList>
    </citation>
    <scope>NUCLEOTIDE SEQUENCE</scope>
</reference>
<evidence type="ECO:0000313" key="9">
    <source>
        <dbReference type="EMBL" id="CAH1647105.1"/>
    </source>
</evidence>
<keyword evidence="3" id="KW-1015">Disulfide bond</keyword>
<accession>A0A9P0IHS4</accession>
<name>A0A9P0IHS4_SPOLI</name>
<sequence length="442" mass="50036">MWDKILFLFCVTTTLWEVNSVYLKNTVPTEKYVPCNLGLLHFDKVRENYWKCTVNFGLYNITDAVMSIVFINKINVDTYQNNYFTVQKTNKYSLLISSKQLLLEKFVFNVSTENFKKNDNDVPVVNLLTLNNIPLCNDRIKAALRTIPANVTHSHSGKLHTHVCGRRLINHTELVTTRAEAQQGDWPWHVALYLKESRNTISYHCGGNVISRTAILTSAHCVSNNGVLRNVSTIYIVAGLSNLTNSKQPGKQKLVIEQIIMHPAYKSGDPTSDLAIIKVKNIDFTDYVQPICVWGPVFDKHKFYYKEATMVGFGLTERNMVSTVLRSTHVKVQNDSTCTSFMQTYKLYLNDYTFCAGNGPNSTANPLNGDSGGGLVFSTMQPDHKISWFLRGVFSKCFSSPGASVCNSSYYVVYTDVGPYYGWIYYHADLDFSDNVMVSYIN</sequence>
<dbReference type="InterPro" id="IPR001314">
    <property type="entry name" value="Peptidase_S1A"/>
</dbReference>
<dbReference type="PRINTS" id="PR00722">
    <property type="entry name" value="CHYMOTRYPSIN"/>
</dbReference>
<dbReference type="Pfam" id="PF00089">
    <property type="entry name" value="Trypsin"/>
    <property type="match status" value="1"/>
</dbReference>
<dbReference type="SUPFAM" id="SSF50494">
    <property type="entry name" value="Trypsin-like serine proteases"/>
    <property type="match status" value="1"/>
</dbReference>
<gene>
    <name evidence="9" type="ORF">SPLIT_LOCUS12456</name>
</gene>
<evidence type="ECO:0000259" key="8">
    <source>
        <dbReference type="PROSITE" id="PS50240"/>
    </source>
</evidence>
<dbReference type="InterPro" id="IPR051333">
    <property type="entry name" value="CLIP_Serine_Protease"/>
</dbReference>
<dbReference type="InterPro" id="IPR043504">
    <property type="entry name" value="Peptidase_S1_PA_chymotrypsin"/>
</dbReference>
<keyword evidence="7" id="KW-0732">Signal</keyword>
<dbReference type="CDD" id="cd00190">
    <property type="entry name" value="Tryp_SPc"/>
    <property type="match status" value="1"/>
</dbReference>
<feature type="signal peptide" evidence="7">
    <location>
        <begin position="1"/>
        <end position="20"/>
    </location>
</feature>
<keyword evidence="10" id="KW-1185">Reference proteome</keyword>
<dbReference type="GO" id="GO:0090729">
    <property type="term" value="F:toxin activity"/>
    <property type="evidence" value="ECO:0007669"/>
    <property type="project" value="UniProtKB-KW"/>
</dbReference>
<feature type="chain" id="PRO_5040272898" description="Peptidase S1 domain-containing protein" evidence="7">
    <location>
        <begin position="21"/>
        <end position="442"/>
    </location>
</feature>
<dbReference type="PROSITE" id="PS50240">
    <property type="entry name" value="TRYPSIN_DOM"/>
    <property type="match status" value="1"/>
</dbReference>
<dbReference type="InterPro" id="IPR001254">
    <property type="entry name" value="Trypsin_dom"/>
</dbReference>
<evidence type="ECO:0000313" key="10">
    <source>
        <dbReference type="Proteomes" id="UP001153321"/>
    </source>
</evidence>
<dbReference type="EMBL" id="LR824540">
    <property type="protein sequence ID" value="CAH1647105.1"/>
    <property type="molecule type" value="Genomic_DNA"/>
</dbReference>
<dbReference type="PANTHER" id="PTHR24260">
    <property type="match status" value="1"/>
</dbReference>
<evidence type="ECO:0000256" key="7">
    <source>
        <dbReference type="SAM" id="SignalP"/>
    </source>
</evidence>
<dbReference type="GO" id="GO:0005576">
    <property type="term" value="C:extracellular region"/>
    <property type="evidence" value="ECO:0007669"/>
    <property type="project" value="UniProtKB-SubCell"/>
</dbReference>
<dbReference type="Proteomes" id="UP001153321">
    <property type="component" value="Chromosome 9"/>
</dbReference>
<dbReference type="InterPro" id="IPR009003">
    <property type="entry name" value="Peptidase_S1_PA"/>
</dbReference>
<comment type="subcellular location">
    <subcellularLocation>
        <location evidence="1">Secreted</location>
        <location evidence="1">Extracellular space</location>
    </subcellularLocation>
</comment>
<dbReference type="PANTHER" id="PTHR24260:SF143">
    <property type="entry name" value="SERINE PROTEASE GD-LIKE PROTEIN"/>
    <property type="match status" value="1"/>
</dbReference>
<dbReference type="FunFam" id="2.40.10.10:FF:000068">
    <property type="entry name" value="transmembrane protease serine 2"/>
    <property type="match status" value="1"/>
</dbReference>
<proteinExistence type="predicted"/>
<feature type="domain" description="Peptidase S1" evidence="8">
    <location>
        <begin position="168"/>
        <end position="429"/>
    </location>
</feature>
<organism evidence="9 10">
    <name type="scientific">Spodoptera littoralis</name>
    <name type="common">Egyptian cotton leafworm</name>
    <dbReference type="NCBI Taxonomy" id="7109"/>
    <lineage>
        <taxon>Eukaryota</taxon>
        <taxon>Metazoa</taxon>
        <taxon>Ecdysozoa</taxon>
        <taxon>Arthropoda</taxon>
        <taxon>Hexapoda</taxon>
        <taxon>Insecta</taxon>
        <taxon>Pterygota</taxon>
        <taxon>Neoptera</taxon>
        <taxon>Endopterygota</taxon>
        <taxon>Lepidoptera</taxon>
        <taxon>Glossata</taxon>
        <taxon>Ditrysia</taxon>
        <taxon>Noctuoidea</taxon>
        <taxon>Noctuidae</taxon>
        <taxon>Amphipyrinae</taxon>
        <taxon>Spodoptera</taxon>
    </lineage>
</organism>
<keyword evidence="4" id="KW-1199">Hemostasis impairing toxin</keyword>
<evidence type="ECO:0000256" key="1">
    <source>
        <dbReference type="ARBA" id="ARBA00004239"/>
    </source>
</evidence>
<comment type="function">
    <text evidence="5">Fibrinolytic activity; shows preferential cleavage of Arg-Gly bonds in all three fibrinogen chains. Contact with the caterpillars causes severe bleeding, due the anticoagulant effect of the protein.</text>
</comment>
<evidence type="ECO:0000256" key="2">
    <source>
        <dbReference type="ARBA" id="ARBA00022656"/>
    </source>
</evidence>
<dbReference type="SMART" id="SM00020">
    <property type="entry name" value="Tryp_SPc"/>
    <property type="match status" value="1"/>
</dbReference>
<dbReference type="GO" id="GO:0006508">
    <property type="term" value="P:proteolysis"/>
    <property type="evidence" value="ECO:0007669"/>
    <property type="project" value="InterPro"/>
</dbReference>
<evidence type="ECO:0000256" key="3">
    <source>
        <dbReference type="ARBA" id="ARBA00023157"/>
    </source>
</evidence>
<dbReference type="GO" id="GO:0004252">
    <property type="term" value="F:serine-type endopeptidase activity"/>
    <property type="evidence" value="ECO:0007669"/>
    <property type="project" value="InterPro"/>
</dbReference>
<dbReference type="AlphaFoldDB" id="A0A9P0IHS4"/>
<evidence type="ECO:0000256" key="6">
    <source>
        <dbReference type="ARBA" id="ARBA00084094"/>
    </source>
</evidence>
<evidence type="ECO:0000256" key="5">
    <source>
        <dbReference type="ARBA" id="ARBA00055534"/>
    </source>
</evidence>
<evidence type="ECO:0000256" key="4">
    <source>
        <dbReference type="ARBA" id="ARBA00023240"/>
    </source>
</evidence>
<keyword evidence="6" id="KW-1205">Fibrinolytic toxin</keyword>
<keyword evidence="2" id="KW-0800">Toxin</keyword>